<sequence>MAVIAPSPGPARSCRGEVDGGGEVSPASEAATTTIVAGYLTFLAGKPLQYSWDLKTPLG</sequence>
<comment type="caution">
    <text evidence="2">The sequence shown here is derived from an EMBL/GenBank/DDBJ whole genome shotgun (WGS) entry which is preliminary data.</text>
</comment>
<evidence type="ECO:0000313" key="3">
    <source>
        <dbReference type="Proteomes" id="UP000324222"/>
    </source>
</evidence>
<evidence type="ECO:0000256" key="1">
    <source>
        <dbReference type="SAM" id="MobiDB-lite"/>
    </source>
</evidence>
<reference evidence="2 3" key="1">
    <citation type="submission" date="2019-05" db="EMBL/GenBank/DDBJ databases">
        <title>Another draft genome of Portunus trituberculatus and its Hox gene families provides insights of decapod evolution.</title>
        <authorList>
            <person name="Jeong J.-H."/>
            <person name="Song I."/>
            <person name="Kim S."/>
            <person name="Choi T."/>
            <person name="Kim D."/>
            <person name="Ryu S."/>
            <person name="Kim W."/>
        </authorList>
    </citation>
    <scope>NUCLEOTIDE SEQUENCE [LARGE SCALE GENOMIC DNA]</scope>
    <source>
        <tissue evidence="2">Muscle</tissue>
    </source>
</reference>
<organism evidence="2 3">
    <name type="scientific">Portunus trituberculatus</name>
    <name type="common">Swimming crab</name>
    <name type="synonym">Neptunus trituberculatus</name>
    <dbReference type="NCBI Taxonomy" id="210409"/>
    <lineage>
        <taxon>Eukaryota</taxon>
        <taxon>Metazoa</taxon>
        <taxon>Ecdysozoa</taxon>
        <taxon>Arthropoda</taxon>
        <taxon>Crustacea</taxon>
        <taxon>Multicrustacea</taxon>
        <taxon>Malacostraca</taxon>
        <taxon>Eumalacostraca</taxon>
        <taxon>Eucarida</taxon>
        <taxon>Decapoda</taxon>
        <taxon>Pleocyemata</taxon>
        <taxon>Brachyura</taxon>
        <taxon>Eubrachyura</taxon>
        <taxon>Portunoidea</taxon>
        <taxon>Portunidae</taxon>
        <taxon>Portuninae</taxon>
        <taxon>Portunus</taxon>
    </lineage>
</organism>
<accession>A0A5B7K0Y5</accession>
<dbReference type="AlphaFoldDB" id="A0A5B7K0Y5"/>
<dbReference type="Proteomes" id="UP000324222">
    <property type="component" value="Unassembled WGS sequence"/>
</dbReference>
<name>A0A5B7K0Y5_PORTR</name>
<protein>
    <submittedName>
        <fullName evidence="2">Uncharacterized protein</fullName>
    </submittedName>
</protein>
<keyword evidence="3" id="KW-1185">Reference proteome</keyword>
<dbReference type="EMBL" id="VSRR010139117">
    <property type="protein sequence ID" value="MPD04022.1"/>
    <property type="molecule type" value="Genomic_DNA"/>
</dbReference>
<proteinExistence type="predicted"/>
<evidence type="ECO:0000313" key="2">
    <source>
        <dbReference type="EMBL" id="MPD04022.1"/>
    </source>
</evidence>
<gene>
    <name evidence="2" type="ORF">E2C01_099690</name>
</gene>
<feature type="region of interest" description="Disordered" evidence="1">
    <location>
        <begin position="1"/>
        <end position="27"/>
    </location>
</feature>